<comment type="caution">
    <text evidence="1">The sequence shown here is derived from an EMBL/GenBank/DDBJ whole genome shotgun (WGS) entry which is preliminary data.</text>
</comment>
<protein>
    <submittedName>
        <fullName evidence="1">Uncharacterized protein</fullName>
    </submittedName>
</protein>
<reference evidence="1 2" key="1">
    <citation type="submission" date="2023-07" db="EMBL/GenBank/DDBJ databases">
        <title>Genomic Encyclopedia of Type Strains, Phase IV (KMG-IV): sequencing the most valuable type-strain genomes for metagenomic binning, comparative biology and taxonomic classification.</title>
        <authorList>
            <person name="Goeker M."/>
        </authorList>
    </citation>
    <scope>NUCLEOTIDE SEQUENCE [LARGE SCALE GENOMIC DNA]</scope>
    <source>
        <strain evidence="1 2">DSM 5896</strain>
    </source>
</reference>
<dbReference type="EMBL" id="JAUSVK010000001">
    <property type="protein sequence ID" value="MDQ0395071.1"/>
    <property type="molecule type" value="Genomic_DNA"/>
</dbReference>
<name>A0ABU0FKQ0_9HYPH</name>
<evidence type="ECO:0000313" key="2">
    <source>
        <dbReference type="Proteomes" id="UP001237448"/>
    </source>
</evidence>
<dbReference type="Proteomes" id="UP001237448">
    <property type="component" value="Unassembled WGS sequence"/>
</dbReference>
<evidence type="ECO:0000313" key="1">
    <source>
        <dbReference type="EMBL" id="MDQ0395071.1"/>
    </source>
</evidence>
<gene>
    <name evidence="1" type="ORF">J3R73_004863</name>
</gene>
<proteinExistence type="predicted"/>
<organism evidence="1 2">
    <name type="scientific">Labrys monachus</name>
    <dbReference type="NCBI Taxonomy" id="217067"/>
    <lineage>
        <taxon>Bacteria</taxon>
        <taxon>Pseudomonadati</taxon>
        <taxon>Pseudomonadota</taxon>
        <taxon>Alphaproteobacteria</taxon>
        <taxon>Hyphomicrobiales</taxon>
        <taxon>Xanthobacteraceae</taxon>
        <taxon>Labrys</taxon>
    </lineage>
</organism>
<keyword evidence="2" id="KW-1185">Reference proteome</keyword>
<accession>A0ABU0FKQ0</accession>
<sequence>MLVVQKFGLKWLAKPVAVFVRTNPTVECRYYPGDLTFAALTAHAELLQHAPEETKAWLKGDFDWVPKTYGFTRHFTEEALALLAEARRLARLRQYRLPSRRRLKDAR</sequence>